<dbReference type="Proteomes" id="UP000075230">
    <property type="component" value="Unassembled WGS sequence"/>
</dbReference>
<comment type="caution">
    <text evidence="1">The sequence shown here is derived from an EMBL/GenBank/DDBJ whole genome shotgun (WGS) entry which is preliminary data.</text>
</comment>
<dbReference type="EMBL" id="BCWF01000021">
    <property type="protein sequence ID" value="GAT27242.1"/>
    <property type="molecule type" value="Genomic_DNA"/>
</dbReference>
<evidence type="ECO:0000313" key="2">
    <source>
        <dbReference type="Proteomes" id="UP000075230"/>
    </source>
</evidence>
<dbReference type="AlphaFoldDB" id="A0A146FPT0"/>
<gene>
    <name evidence="1" type="ORF">RIB2604_02109300</name>
</gene>
<protein>
    <submittedName>
        <fullName evidence="1">DUF814 domain protein</fullName>
    </submittedName>
</protein>
<reference evidence="1 2" key="1">
    <citation type="journal article" date="2016" name="DNA Res.">
        <title>Genome sequence of Aspergillus luchuensis NBRC 4314.</title>
        <authorList>
            <person name="Yamada O."/>
            <person name="Machida M."/>
            <person name="Hosoyama A."/>
            <person name="Goto M."/>
            <person name="Takahashi T."/>
            <person name="Futagami T."/>
            <person name="Yamagata Y."/>
            <person name="Takeuchi M."/>
            <person name="Kobayashi T."/>
            <person name="Koike H."/>
            <person name="Abe K."/>
            <person name="Asai K."/>
            <person name="Arita M."/>
            <person name="Fujita N."/>
            <person name="Fukuda K."/>
            <person name="Higa K."/>
            <person name="Horikawa H."/>
            <person name="Ishikawa T."/>
            <person name="Jinno K."/>
            <person name="Kato Y."/>
            <person name="Kirimura K."/>
            <person name="Mizutani O."/>
            <person name="Nakasone K."/>
            <person name="Sano M."/>
            <person name="Shiraishi Y."/>
            <person name="Tsukahara M."/>
            <person name="Gomi K."/>
        </authorList>
    </citation>
    <scope>NUCLEOTIDE SEQUENCE [LARGE SCALE GENOMIC DNA]</scope>
    <source>
        <strain evidence="1 2">RIB 2604</strain>
    </source>
</reference>
<proteinExistence type="predicted"/>
<evidence type="ECO:0000313" key="1">
    <source>
        <dbReference type="EMBL" id="GAT27242.1"/>
    </source>
</evidence>
<name>A0A146FPT0_ASPKA</name>
<organism evidence="1 2">
    <name type="scientific">Aspergillus kawachii</name>
    <name type="common">White koji mold</name>
    <name type="synonym">Aspergillus awamori var. kawachi</name>
    <dbReference type="NCBI Taxonomy" id="1069201"/>
    <lineage>
        <taxon>Eukaryota</taxon>
        <taxon>Fungi</taxon>
        <taxon>Dikarya</taxon>
        <taxon>Ascomycota</taxon>
        <taxon>Pezizomycotina</taxon>
        <taxon>Eurotiomycetes</taxon>
        <taxon>Eurotiomycetidae</taxon>
        <taxon>Eurotiales</taxon>
        <taxon>Aspergillaceae</taxon>
        <taxon>Aspergillus</taxon>
        <taxon>Aspergillus subgen. Circumdati</taxon>
    </lineage>
</organism>
<reference evidence="2" key="2">
    <citation type="submission" date="2016-02" db="EMBL/GenBank/DDBJ databases">
        <title>Genome sequencing of Aspergillus luchuensis NBRC 4314.</title>
        <authorList>
            <person name="Yamada O."/>
        </authorList>
    </citation>
    <scope>NUCLEOTIDE SEQUENCE [LARGE SCALE GENOMIC DNA]</scope>
    <source>
        <strain evidence="2">RIB 2604</strain>
    </source>
</reference>
<accession>A0A146FPT0</accession>
<sequence>MNSRPDTPAESGDICVDAKSIFDDWYLIPVGTLKKKGDKSKMPVHGEFWQTNTSVLLYNSSLCLQGIAMLQLWEHVR</sequence>